<keyword evidence="2" id="KW-1185">Reference proteome</keyword>
<dbReference type="Proteomes" id="UP000038045">
    <property type="component" value="Unplaced"/>
</dbReference>
<evidence type="ECO:0000313" key="3">
    <source>
        <dbReference type="WBParaSite" id="PTRK_0000703900.1"/>
    </source>
</evidence>
<keyword evidence="1" id="KW-0732">Signal</keyword>
<dbReference type="InterPro" id="IPR024079">
    <property type="entry name" value="MetalloPept_cat_dom_sf"/>
</dbReference>
<evidence type="ECO:0000313" key="2">
    <source>
        <dbReference type="Proteomes" id="UP000038045"/>
    </source>
</evidence>
<protein>
    <submittedName>
        <fullName evidence="3">Astacin domain-containing protein</fullName>
    </submittedName>
</protein>
<reference evidence="3" key="1">
    <citation type="submission" date="2017-02" db="UniProtKB">
        <authorList>
            <consortium name="WormBaseParasite"/>
        </authorList>
    </citation>
    <scope>IDENTIFICATION</scope>
</reference>
<accession>A0A0N4ZGS3</accession>
<feature type="signal peptide" evidence="1">
    <location>
        <begin position="1"/>
        <end position="24"/>
    </location>
</feature>
<proteinExistence type="predicted"/>
<dbReference type="GO" id="GO:0008237">
    <property type="term" value="F:metallopeptidase activity"/>
    <property type="evidence" value="ECO:0007669"/>
    <property type="project" value="InterPro"/>
</dbReference>
<sequence length="101" mass="11285">MYCSRSSILNFLLIISIFIYTANSKQIRKNSVSKKPPNFSDLNKITVGFSSFKTTQGLKLRAALGQISAKTCIKFEERNKDVKSDKGFTFKSSSECYAPNG</sequence>
<name>A0A0N4ZGS3_PARTI</name>
<dbReference type="AlphaFoldDB" id="A0A0N4ZGS3"/>
<organism evidence="2 3">
    <name type="scientific">Parastrongyloides trichosuri</name>
    <name type="common">Possum-specific nematode worm</name>
    <dbReference type="NCBI Taxonomy" id="131310"/>
    <lineage>
        <taxon>Eukaryota</taxon>
        <taxon>Metazoa</taxon>
        <taxon>Ecdysozoa</taxon>
        <taxon>Nematoda</taxon>
        <taxon>Chromadorea</taxon>
        <taxon>Rhabditida</taxon>
        <taxon>Tylenchina</taxon>
        <taxon>Panagrolaimomorpha</taxon>
        <taxon>Strongyloidoidea</taxon>
        <taxon>Strongyloididae</taxon>
        <taxon>Parastrongyloides</taxon>
    </lineage>
</organism>
<evidence type="ECO:0000256" key="1">
    <source>
        <dbReference type="SAM" id="SignalP"/>
    </source>
</evidence>
<feature type="chain" id="PRO_5005891836" evidence="1">
    <location>
        <begin position="25"/>
        <end position="101"/>
    </location>
</feature>
<dbReference type="WBParaSite" id="PTRK_0000703900.1">
    <property type="protein sequence ID" value="PTRK_0000703900.1"/>
    <property type="gene ID" value="PTRK_0000703900"/>
</dbReference>
<dbReference type="Gene3D" id="3.40.390.10">
    <property type="entry name" value="Collagenase (Catalytic Domain)"/>
    <property type="match status" value="1"/>
</dbReference>